<dbReference type="InterPro" id="IPR010621">
    <property type="entry name" value="DUF1214"/>
</dbReference>
<organism evidence="2 3">
    <name type="scientific">Zhengella mangrovi</name>
    <dbReference type="NCBI Taxonomy" id="1982044"/>
    <lineage>
        <taxon>Bacteria</taxon>
        <taxon>Pseudomonadati</taxon>
        <taxon>Pseudomonadota</taxon>
        <taxon>Alphaproteobacteria</taxon>
        <taxon>Hyphomicrobiales</taxon>
        <taxon>Notoacmeibacteraceae</taxon>
        <taxon>Zhengella</taxon>
    </lineage>
</organism>
<protein>
    <submittedName>
        <fullName evidence="2">DUF1214 domain-containing protein</fullName>
    </submittedName>
</protein>
<dbReference type="InterPro" id="IPR037049">
    <property type="entry name" value="DUF1214_C_sf"/>
</dbReference>
<gene>
    <name evidence="2" type="ORF">CSC94_06885</name>
</gene>
<dbReference type="OrthoDB" id="7837485at2"/>
<keyword evidence="3" id="KW-1185">Reference proteome</keyword>
<dbReference type="RefSeq" id="WP_099305168.1">
    <property type="nucleotide sequence ID" value="NZ_PDVP01000002.1"/>
</dbReference>
<proteinExistence type="predicted"/>
<reference evidence="2 3" key="1">
    <citation type="submission" date="2017-10" db="EMBL/GenBank/DDBJ databases">
        <title>Sedimentibacterium mangrovi gen. nov., sp. nov., a novel member of family Phyllobacteriacea isolated from mangrove sediment.</title>
        <authorList>
            <person name="Liao H."/>
            <person name="Tian Y."/>
        </authorList>
    </citation>
    <scope>NUCLEOTIDE SEQUENCE [LARGE SCALE GENOMIC DNA]</scope>
    <source>
        <strain evidence="2 3">X9-2-2</strain>
    </source>
</reference>
<accession>A0A2G1QS58</accession>
<dbReference type="Proteomes" id="UP000221168">
    <property type="component" value="Unassembled WGS sequence"/>
</dbReference>
<feature type="domain" description="DUF1214" evidence="1">
    <location>
        <begin position="72"/>
        <end position="171"/>
    </location>
</feature>
<dbReference type="SUPFAM" id="SSF160935">
    <property type="entry name" value="VPA0735-like"/>
    <property type="match status" value="1"/>
</dbReference>
<comment type="caution">
    <text evidence="2">The sequence shown here is derived from an EMBL/GenBank/DDBJ whole genome shotgun (WGS) entry which is preliminary data.</text>
</comment>
<dbReference type="InterPro" id="IPR012038">
    <property type="entry name" value="UCP009471"/>
</dbReference>
<name>A0A2G1QS58_9HYPH</name>
<dbReference type="Pfam" id="PF06742">
    <property type="entry name" value="DUF1214"/>
    <property type="match status" value="1"/>
</dbReference>
<dbReference type="PIRSF" id="PIRSF009471">
    <property type="entry name" value="UCP009471"/>
    <property type="match status" value="1"/>
</dbReference>
<evidence type="ECO:0000259" key="1">
    <source>
        <dbReference type="Pfam" id="PF06742"/>
    </source>
</evidence>
<dbReference type="EMBL" id="PDVP01000002">
    <property type="protein sequence ID" value="PHP68363.1"/>
    <property type="molecule type" value="Genomic_DNA"/>
</dbReference>
<dbReference type="AlphaFoldDB" id="A0A2G1QS58"/>
<dbReference type="Gene3D" id="2.60.120.600">
    <property type="entry name" value="Domain of unknown function DUF1214, C-terminal domain"/>
    <property type="match status" value="1"/>
</dbReference>
<evidence type="ECO:0000313" key="2">
    <source>
        <dbReference type="EMBL" id="PHP68363.1"/>
    </source>
</evidence>
<evidence type="ECO:0000313" key="3">
    <source>
        <dbReference type="Proteomes" id="UP000221168"/>
    </source>
</evidence>
<sequence>MIRTIVLAALALAIAFGGGGWTLWRLMEAEWRPGALQIGPWIAYALAGTPDADPYTKARIARGAELPLGAGEGIAFSARRDSAGAALRPGCAYRIEGALPPSRLWTLYVADEHMRPILARPPLPSALHARKVIYDDDGTISIRVSPAAAPGNWLALGATGDFHLVLTLYDSEISGSTSAREVTMPQILNEGCDG</sequence>